<comment type="caution">
    <text evidence="1">The sequence shown here is derived from an EMBL/GenBank/DDBJ whole genome shotgun (WGS) entry which is preliminary data.</text>
</comment>
<dbReference type="AlphaFoldDB" id="A0A0F9E1K0"/>
<protein>
    <submittedName>
        <fullName evidence="1">Uncharacterized protein</fullName>
    </submittedName>
</protein>
<dbReference type="EMBL" id="LAZR01029310">
    <property type="protein sequence ID" value="KKL59961.1"/>
    <property type="molecule type" value="Genomic_DNA"/>
</dbReference>
<gene>
    <name evidence="1" type="ORF">LCGC14_2210080</name>
</gene>
<feature type="non-terminal residue" evidence="1">
    <location>
        <position position="1"/>
    </location>
</feature>
<sequence>NDLIDLRANRSRLVEYLPAEKLPQPDRAVRPASQWRRGYLPQANHLWEDFDSFVLKKRGYDAFGVPILAEESSFSTRSEDTYANALNLATGLLDRVGEIDHSKSPRLADICNPETIARAANLWQTRALKGEVRANATTRKNMVARLSHIAEFHVGLSKKQRKLLTKIKTQVRKTSPKSNAMSPPRLAWIKAFDKSPAQQRAVHAMPETLQREADAILVNWPNLKKKKRHKERMRALSLGIAAVQSAILFRGSAVRATNLRCVPFRGSGIQLNMEAESGDIELSIPAALVKNRVDIDAEFDPDARPIIEWYLSEIRPRLIEDHPYGCKLVDSDFLFPSMHADRPMEETTFASHYAVGVEAAGLSMTLHQARQITGYLILSADPSAIGLVAAVLNNSIEVCEAHYAWMDGVKAGREARRLLQQARAQSKQHRVGTQTRAA</sequence>
<organism evidence="1">
    <name type="scientific">marine sediment metagenome</name>
    <dbReference type="NCBI Taxonomy" id="412755"/>
    <lineage>
        <taxon>unclassified sequences</taxon>
        <taxon>metagenomes</taxon>
        <taxon>ecological metagenomes</taxon>
    </lineage>
</organism>
<name>A0A0F9E1K0_9ZZZZ</name>
<reference evidence="1" key="1">
    <citation type="journal article" date="2015" name="Nature">
        <title>Complex archaea that bridge the gap between prokaryotes and eukaryotes.</title>
        <authorList>
            <person name="Spang A."/>
            <person name="Saw J.H."/>
            <person name="Jorgensen S.L."/>
            <person name="Zaremba-Niedzwiedzka K."/>
            <person name="Martijn J."/>
            <person name="Lind A.E."/>
            <person name="van Eijk R."/>
            <person name="Schleper C."/>
            <person name="Guy L."/>
            <person name="Ettema T.J."/>
        </authorList>
    </citation>
    <scope>NUCLEOTIDE SEQUENCE</scope>
</reference>
<accession>A0A0F9E1K0</accession>
<evidence type="ECO:0000313" key="1">
    <source>
        <dbReference type="EMBL" id="KKL59961.1"/>
    </source>
</evidence>
<proteinExistence type="predicted"/>